<proteinExistence type="predicted"/>
<accession>A0ABV4JR62</accession>
<keyword evidence="1" id="KW-0175">Coiled coil</keyword>
<dbReference type="EMBL" id="JBFSOO010000003">
    <property type="protein sequence ID" value="MEZ6853021.1"/>
    <property type="molecule type" value="Genomic_DNA"/>
</dbReference>
<feature type="transmembrane region" description="Helical" evidence="3">
    <location>
        <begin position="432"/>
        <end position="449"/>
    </location>
</feature>
<gene>
    <name evidence="4" type="ORF">AB2Z07_05635</name>
</gene>
<name>A0ABV4JR62_9BACT</name>
<comment type="caution">
    <text evidence="4">The sequence shown here is derived from an EMBL/GenBank/DDBJ whole genome shotgun (WGS) entry which is preliminary data.</text>
</comment>
<sequence length="652" mass="69210">MATKKHAAIIEIGGAVASSFKSVKQTVKGDFSEVGDSIRDLKKQQDMLEKFNPDQVRQAGREYRNLKREADKLERAFKRTAKPTREMERDMLKARRAADKAGSAYKHQKSKLDALGNELKDAGVDTHKFASEQKRLAKALDKAKAKMKAMQKTSAAMQKVGDKFSHAGQQAGRMAVGVGATVAAFTAGVSVVNSQTAEHMRLAKSLGVSGEAFNAWGGLAKEAGFEADAVGDLMEEMTNKLGESKGLGEITPVTESLQMLGLAFEDIEKLSPEQQFKTIASAIKNMDDAQAAQSAADILMGGEANKFFGYLRTRKEGVNELLDQQKQLNLMSDEGREGALKYSQSVGRLGGVVSSAAGEFSGLIGGVLAPYIEGLAPKIGAMFDEHRDDIKAFGEGLGKALPKIGEFAFAMLNVMTSVGNAIGWVADAVGGFGNLAGIVGAIIGAKFVYSGVMMAKSIWDVGSAVAPLISTAFPGLVAGIKTVGVAFMTNPIGLAIGAIALAIGLVYLKWDSLKEYFVAGVKLVGRAFKYSPIGLIISGIASVIDKVILKWDALKKSFTGGMIGKIAAKVFGLGGNAEDASKVEAQRSQMPKQDLQRMDLPTASTTNSKQLADNRQYNITVHAAEGQNPQDVARQVGSQVDDSGILYDGVCC</sequence>
<evidence type="ECO:0000313" key="4">
    <source>
        <dbReference type="EMBL" id="MEZ6853021.1"/>
    </source>
</evidence>
<keyword evidence="3" id="KW-0812">Transmembrane</keyword>
<evidence type="ECO:0008006" key="6">
    <source>
        <dbReference type="Google" id="ProtNLM"/>
    </source>
</evidence>
<dbReference type="Proteomes" id="UP001568358">
    <property type="component" value="Unassembled WGS sequence"/>
</dbReference>
<keyword evidence="3" id="KW-0472">Membrane</keyword>
<feature type="region of interest" description="Disordered" evidence="2">
    <location>
        <begin position="582"/>
        <end position="607"/>
    </location>
</feature>
<feature type="transmembrane region" description="Helical" evidence="3">
    <location>
        <begin position="530"/>
        <end position="549"/>
    </location>
</feature>
<feature type="transmembrane region" description="Helical" evidence="3">
    <location>
        <begin position="461"/>
        <end position="480"/>
    </location>
</feature>
<keyword evidence="3" id="KW-1133">Transmembrane helix</keyword>
<feature type="transmembrane region" description="Helical" evidence="3">
    <location>
        <begin position="492"/>
        <end position="510"/>
    </location>
</feature>
<evidence type="ECO:0000256" key="1">
    <source>
        <dbReference type="SAM" id="Coils"/>
    </source>
</evidence>
<reference evidence="4 5" key="1">
    <citation type="submission" date="2024-07" db="EMBL/GenBank/DDBJ databases">
        <title>Active virus-host system and metabolic interactions in a Lokiarchaeon culture.</title>
        <authorList>
            <person name="Ponce Toledo R.I."/>
            <person name="Rodrigues Oliveira T."/>
            <person name="Schleper C."/>
        </authorList>
    </citation>
    <scope>NUCLEOTIDE SEQUENCE [LARGE SCALE GENOMIC DNA]</scope>
    <source>
        <strain evidence="4 5">B35</strain>
    </source>
</reference>
<keyword evidence="5" id="KW-1185">Reference proteome</keyword>
<evidence type="ECO:0000256" key="2">
    <source>
        <dbReference type="SAM" id="MobiDB-lite"/>
    </source>
</evidence>
<protein>
    <recommendedName>
        <fullName evidence="6">Phage tail tape measure protein</fullName>
    </recommendedName>
</protein>
<organism evidence="4 5">
    <name type="scientific">Halodesulfovibrio aestuarii</name>
    <dbReference type="NCBI Taxonomy" id="126333"/>
    <lineage>
        <taxon>Bacteria</taxon>
        <taxon>Pseudomonadati</taxon>
        <taxon>Thermodesulfobacteriota</taxon>
        <taxon>Desulfovibrionia</taxon>
        <taxon>Desulfovibrionales</taxon>
        <taxon>Desulfovibrionaceae</taxon>
        <taxon>Halodesulfovibrio</taxon>
    </lineage>
</organism>
<evidence type="ECO:0000256" key="3">
    <source>
        <dbReference type="SAM" id="Phobius"/>
    </source>
</evidence>
<evidence type="ECO:0000313" key="5">
    <source>
        <dbReference type="Proteomes" id="UP001568358"/>
    </source>
</evidence>
<dbReference type="RefSeq" id="WP_371150193.1">
    <property type="nucleotide sequence ID" value="NZ_JBFSOO010000003.1"/>
</dbReference>
<feature type="coiled-coil region" evidence="1">
    <location>
        <begin position="133"/>
        <end position="160"/>
    </location>
</feature>